<sequence length="328" mass="38348">MIKLSKDPVIAKEYARRILTDKGNYISPKTKLENWIKSASNGGDKRTMEYVLENLEYILISEPKILQEIKDHMTSSGLFTHIYDTNGSTLTPLGKKIDDFFGYDRFRKSAKAVWLSKKLNIKSCVYCNTQYGLTVDHNGKTKLLFHIDHYFPQKIYPFLSLSFYNLIPCCASCNMSKTANEYNLSDNIHPYEEDVHTIAKYKVDKGTLTRYLMNLDEDDIKIKLELRGKYLGNKLLEKKLNHFKSEFKLESQYRQFTDIAAEIFLKSVYYNSSRKKEIINFFKTTHSINIDEELIHRFIIGNYTENKDLLKRPLAKLMKDLGEQVHII</sequence>
<organism evidence="1 2">
    <name type="scientific">Salegentibacter salinarum</name>
    <dbReference type="NCBI Taxonomy" id="447422"/>
    <lineage>
        <taxon>Bacteria</taxon>
        <taxon>Pseudomonadati</taxon>
        <taxon>Bacteroidota</taxon>
        <taxon>Flavobacteriia</taxon>
        <taxon>Flavobacteriales</taxon>
        <taxon>Flavobacteriaceae</taxon>
        <taxon>Salegentibacter</taxon>
    </lineage>
</organism>
<gene>
    <name evidence="1" type="ORF">APR41_05200</name>
</gene>
<dbReference type="RefSeq" id="WP_079712195.1">
    <property type="nucleotide sequence ID" value="NZ_FUZC01000003.1"/>
</dbReference>
<accession>A0A2N0TSE4</accession>
<evidence type="ECO:0000313" key="1">
    <source>
        <dbReference type="EMBL" id="PKD17608.1"/>
    </source>
</evidence>
<evidence type="ECO:0008006" key="3">
    <source>
        <dbReference type="Google" id="ProtNLM"/>
    </source>
</evidence>
<evidence type="ECO:0000313" key="2">
    <source>
        <dbReference type="Proteomes" id="UP000232673"/>
    </source>
</evidence>
<dbReference type="AlphaFoldDB" id="A0A2N0TSE4"/>
<dbReference type="Gene3D" id="1.10.30.50">
    <property type="match status" value="1"/>
</dbReference>
<dbReference type="EMBL" id="LKTS01000034">
    <property type="protein sequence ID" value="PKD17608.1"/>
    <property type="molecule type" value="Genomic_DNA"/>
</dbReference>
<keyword evidence="2" id="KW-1185">Reference proteome</keyword>
<dbReference type="STRING" id="447422.SAMN05660903_01065"/>
<proteinExistence type="predicted"/>
<dbReference type="OrthoDB" id="9816185at2"/>
<dbReference type="Proteomes" id="UP000232673">
    <property type="component" value="Unassembled WGS sequence"/>
</dbReference>
<comment type="caution">
    <text evidence="1">The sequence shown here is derived from an EMBL/GenBank/DDBJ whole genome shotgun (WGS) entry which is preliminary data.</text>
</comment>
<protein>
    <recommendedName>
        <fullName evidence="3">HNH nuclease domain-containing protein</fullName>
    </recommendedName>
</protein>
<reference evidence="1 2" key="1">
    <citation type="submission" date="2015-10" db="EMBL/GenBank/DDBJ databases">
        <title>Draft genome sequence of Salegentibacter salinarum KCTC 12975.</title>
        <authorList>
            <person name="Lin W."/>
            <person name="Zheng Q."/>
        </authorList>
    </citation>
    <scope>NUCLEOTIDE SEQUENCE [LARGE SCALE GENOMIC DNA]</scope>
    <source>
        <strain evidence="1 2">KCTC 12975</strain>
    </source>
</reference>
<name>A0A2N0TSE4_9FLAO</name>